<reference evidence="2" key="1">
    <citation type="submission" date="2022-10" db="EMBL/GenBank/DDBJ databases">
        <title>Chryseobacterium babae sp. nov. isolated from the gut of the beetle Oryctes rhinoceros, and Chryseobacterium kimseyorum sp. nov., isolated from a stick insect rearing cage.</title>
        <authorList>
            <person name="Shelomi M."/>
            <person name="Han C.-J."/>
            <person name="Chen W.-M."/>
            <person name="Chen H.-K."/>
            <person name="Liaw S.-J."/>
            <person name="Muhle E."/>
            <person name="Clermont D."/>
        </authorList>
    </citation>
    <scope>NUCLEOTIDE SEQUENCE</scope>
    <source>
        <strain evidence="2">WLa1L2M3</strain>
    </source>
</reference>
<protein>
    <submittedName>
        <fullName evidence="2">Uncharacterized protein</fullName>
    </submittedName>
</protein>
<feature type="transmembrane region" description="Helical" evidence="1">
    <location>
        <begin position="103"/>
        <end position="122"/>
    </location>
</feature>
<comment type="caution">
    <text evidence="2">The sequence shown here is derived from an EMBL/GenBank/DDBJ whole genome shotgun (WGS) entry which is preliminary data.</text>
</comment>
<keyword evidence="1" id="KW-0472">Membrane</keyword>
<feature type="transmembrane region" description="Helical" evidence="1">
    <location>
        <begin position="20"/>
        <end position="36"/>
    </location>
</feature>
<feature type="transmembrane region" description="Helical" evidence="1">
    <location>
        <begin position="128"/>
        <end position="148"/>
    </location>
</feature>
<dbReference type="RefSeq" id="WP_264742127.1">
    <property type="nucleotide sequence ID" value="NZ_JAPDHV010000001.1"/>
</dbReference>
<sequence>MEFLRALTVWAKGDAQQGKIMLGIGLLLVLFLYLILKSENQLLNGMLIPVGLLLIGNLGYGSYLLYSRAKHIATTTELYQQNPKETIQKELTKMQADSKSYTMIKRVWAVLIVISVIAFFFLKNDYFKGLALGFLCLSVSFLLLDTLLHQRLKPYVEILTNSIH</sequence>
<accession>A0ABT3HK49</accession>
<keyword evidence="1" id="KW-1133">Transmembrane helix</keyword>
<keyword evidence="3" id="KW-1185">Reference proteome</keyword>
<evidence type="ECO:0000313" key="2">
    <source>
        <dbReference type="EMBL" id="MCW3160170.1"/>
    </source>
</evidence>
<dbReference type="Proteomes" id="UP001163719">
    <property type="component" value="Unassembled WGS sequence"/>
</dbReference>
<name>A0ABT3HK49_9FLAO</name>
<evidence type="ECO:0000256" key="1">
    <source>
        <dbReference type="SAM" id="Phobius"/>
    </source>
</evidence>
<proteinExistence type="predicted"/>
<feature type="transmembrane region" description="Helical" evidence="1">
    <location>
        <begin position="42"/>
        <end position="66"/>
    </location>
</feature>
<dbReference type="EMBL" id="JAPDHV010000001">
    <property type="protein sequence ID" value="MCW3160170.1"/>
    <property type="molecule type" value="Genomic_DNA"/>
</dbReference>
<keyword evidence="1" id="KW-0812">Transmembrane</keyword>
<gene>
    <name evidence="2" type="ORF">OH806_02650</name>
</gene>
<organism evidence="2 3">
    <name type="scientific">Chryseobacterium oryctis</name>
    <dbReference type="NCBI Taxonomy" id="2952618"/>
    <lineage>
        <taxon>Bacteria</taxon>
        <taxon>Pseudomonadati</taxon>
        <taxon>Bacteroidota</taxon>
        <taxon>Flavobacteriia</taxon>
        <taxon>Flavobacteriales</taxon>
        <taxon>Weeksellaceae</taxon>
        <taxon>Chryseobacterium group</taxon>
        <taxon>Chryseobacterium</taxon>
    </lineage>
</organism>
<evidence type="ECO:0000313" key="3">
    <source>
        <dbReference type="Proteomes" id="UP001163719"/>
    </source>
</evidence>